<dbReference type="EMBL" id="CAJVQC010107749">
    <property type="protein sequence ID" value="CAG8833930.1"/>
    <property type="molecule type" value="Genomic_DNA"/>
</dbReference>
<comment type="caution">
    <text evidence="1">The sequence shown here is derived from an EMBL/GenBank/DDBJ whole genome shotgun (WGS) entry which is preliminary data.</text>
</comment>
<feature type="non-terminal residue" evidence="1">
    <location>
        <position position="1"/>
    </location>
</feature>
<gene>
    <name evidence="1" type="ORF">RPERSI_LOCUS29015</name>
</gene>
<organism evidence="1 2">
    <name type="scientific">Racocetra persica</name>
    <dbReference type="NCBI Taxonomy" id="160502"/>
    <lineage>
        <taxon>Eukaryota</taxon>
        <taxon>Fungi</taxon>
        <taxon>Fungi incertae sedis</taxon>
        <taxon>Mucoromycota</taxon>
        <taxon>Glomeromycotina</taxon>
        <taxon>Glomeromycetes</taxon>
        <taxon>Diversisporales</taxon>
        <taxon>Gigasporaceae</taxon>
        <taxon>Racocetra</taxon>
    </lineage>
</organism>
<evidence type="ECO:0000313" key="2">
    <source>
        <dbReference type="Proteomes" id="UP000789920"/>
    </source>
</evidence>
<sequence>LKNLEYEYNFVERSLKNILEQLEKEKKINFEVRKTVEILDQKADIILMNYSSEKIKEIKKLIDKLRNKNQFFSKKKDECEKKDLDNQLIINENKNLKEQNFENKILEIKVEINSERRVLNGFIKNNNLELEKELIDKSLNNFKIPYNITDSLESKMDLLIEI</sequence>
<feature type="non-terminal residue" evidence="1">
    <location>
        <position position="162"/>
    </location>
</feature>
<keyword evidence="2" id="KW-1185">Reference proteome</keyword>
<proteinExistence type="predicted"/>
<protein>
    <submittedName>
        <fullName evidence="1">19835_t:CDS:1</fullName>
    </submittedName>
</protein>
<dbReference type="Proteomes" id="UP000789920">
    <property type="component" value="Unassembled WGS sequence"/>
</dbReference>
<accession>A0ACA9SCQ9</accession>
<name>A0ACA9SCQ9_9GLOM</name>
<evidence type="ECO:0000313" key="1">
    <source>
        <dbReference type="EMBL" id="CAG8833930.1"/>
    </source>
</evidence>
<reference evidence="1" key="1">
    <citation type="submission" date="2021-06" db="EMBL/GenBank/DDBJ databases">
        <authorList>
            <person name="Kallberg Y."/>
            <person name="Tangrot J."/>
            <person name="Rosling A."/>
        </authorList>
    </citation>
    <scope>NUCLEOTIDE SEQUENCE</scope>
    <source>
        <strain evidence="1">MA461A</strain>
    </source>
</reference>